<dbReference type="Gene3D" id="3.40.190.10">
    <property type="entry name" value="Periplasmic binding protein-like II"/>
    <property type="match status" value="2"/>
</dbReference>
<evidence type="ECO:0000313" key="7">
    <source>
        <dbReference type="Proteomes" id="UP000182466"/>
    </source>
</evidence>
<comment type="similarity">
    <text evidence="1">Belongs to the LysR transcriptional regulatory family.</text>
</comment>
<keyword evidence="4" id="KW-0804">Transcription</keyword>
<evidence type="ECO:0000313" key="6">
    <source>
        <dbReference type="EMBL" id="SFU11832.1"/>
    </source>
</evidence>
<name>A0A1I7DJF0_9RHOB</name>
<dbReference type="PANTHER" id="PTHR30346:SF17">
    <property type="entry name" value="LYSR FAMILY TRANSCRIPTIONAL REGULATOR"/>
    <property type="match status" value="1"/>
</dbReference>
<dbReference type="CDD" id="cd08414">
    <property type="entry name" value="PBP2_LTTR_aromatics_like"/>
    <property type="match status" value="1"/>
</dbReference>
<dbReference type="PROSITE" id="PS50931">
    <property type="entry name" value="HTH_LYSR"/>
    <property type="match status" value="1"/>
</dbReference>
<dbReference type="PANTHER" id="PTHR30346">
    <property type="entry name" value="TRANSCRIPTIONAL DUAL REGULATOR HCAR-RELATED"/>
    <property type="match status" value="1"/>
</dbReference>
<dbReference type="SUPFAM" id="SSF46785">
    <property type="entry name" value="Winged helix' DNA-binding domain"/>
    <property type="match status" value="1"/>
</dbReference>
<proteinExistence type="inferred from homology"/>
<keyword evidence="3 6" id="KW-0238">DNA-binding</keyword>
<dbReference type="EMBL" id="FPAW01000029">
    <property type="protein sequence ID" value="SFU11832.1"/>
    <property type="molecule type" value="Genomic_DNA"/>
</dbReference>
<dbReference type="Pfam" id="PF03466">
    <property type="entry name" value="LysR_substrate"/>
    <property type="match status" value="1"/>
</dbReference>
<dbReference type="RefSeq" id="WP_027260354.1">
    <property type="nucleotide sequence ID" value="NZ_FPAW01000029.1"/>
</dbReference>
<dbReference type="PRINTS" id="PR00039">
    <property type="entry name" value="HTHLYSR"/>
</dbReference>
<dbReference type="Pfam" id="PF00126">
    <property type="entry name" value="HTH_1"/>
    <property type="match status" value="1"/>
</dbReference>
<accession>A0A1I7DJF0</accession>
<dbReference type="InterPro" id="IPR000847">
    <property type="entry name" value="LysR_HTH_N"/>
</dbReference>
<reference evidence="6 7" key="1">
    <citation type="submission" date="2016-10" db="EMBL/GenBank/DDBJ databases">
        <authorList>
            <person name="de Groot N.N."/>
        </authorList>
    </citation>
    <scope>NUCLEOTIDE SEQUENCE [LARGE SCALE GENOMIC DNA]</scope>
    <source>
        <strain evidence="6 7">CGMCC 1.10959</strain>
    </source>
</reference>
<feature type="domain" description="HTH lysR-type" evidence="5">
    <location>
        <begin position="8"/>
        <end position="65"/>
    </location>
</feature>
<gene>
    <name evidence="6" type="ORF">SAMN05216236_12920</name>
</gene>
<dbReference type="InterPro" id="IPR036388">
    <property type="entry name" value="WH-like_DNA-bd_sf"/>
</dbReference>
<keyword evidence="2" id="KW-0805">Transcription regulation</keyword>
<evidence type="ECO:0000256" key="2">
    <source>
        <dbReference type="ARBA" id="ARBA00023015"/>
    </source>
</evidence>
<dbReference type="GO" id="GO:0003700">
    <property type="term" value="F:DNA-binding transcription factor activity"/>
    <property type="evidence" value="ECO:0007669"/>
    <property type="project" value="InterPro"/>
</dbReference>
<dbReference type="InterPro" id="IPR036390">
    <property type="entry name" value="WH_DNA-bd_sf"/>
</dbReference>
<dbReference type="GO" id="GO:0003677">
    <property type="term" value="F:DNA binding"/>
    <property type="evidence" value="ECO:0007669"/>
    <property type="project" value="UniProtKB-KW"/>
</dbReference>
<keyword evidence="7" id="KW-1185">Reference proteome</keyword>
<evidence type="ECO:0000256" key="3">
    <source>
        <dbReference type="ARBA" id="ARBA00023125"/>
    </source>
</evidence>
<dbReference type="InterPro" id="IPR005119">
    <property type="entry name" value="LysR_subst-bd"/>
</dbReference>
<dbReference type="STRING" id="999627.SAMN05216236_12920"/>
<protein>
    <submittedName>
        <fullName evidence="6">DNA-binding transcriptional regulator, LysR family</fullName>
    </submittedName>
</protein>
<organism evidence="6 7">
    <name type="scientific">Sedimentitalea nanhaiensis</name>
    <dbReference type="NCBI Taxonomy" id="999627"/>
    <lineage>
        <taxon>Bacteria</taxon>
        <taxon>Pseudomonadati</taxon>
        <taxon>Pseudomonadota</taxon>
        <taxon>Alphaproteobacteria</taxon>
        <taxon>Rhodobacterales</taxon>
        <taxon>Paracoccaceae</taxon>
        <taxon>Sedimentitalea</taxon>
    </lineage>
</organism>
<dbReference type="OrthoDB" id="9815174at2"/>
<dbReference type="GO" id="GO:0032993">
    <property type="term" value="C:protein-DNA complex"/>
    <property type="evidence" value="ECO:0007669"/>
    <property type="project" value="TreeGrafter"/>
</dbReference>
<evidence type="ECO:0000256" key="1">
    <source>
        <dbReference type="ARBA" id="ARBA00009437"/>
    </source>
</evidence>
<dbReference type="SUPFAM" id="SSF53850">
    <property type="entry name" value="Periplasmic binding protein-like II"/>
    <property type="match status" value="1"/>
</dbReference>
<dbReference type="Gene3D" id="1.10.10.10">
    <property type="entry name" value="Winged helix-like DNA-binding domain superfamily/Winged helix DNA-binding domain"/>
    <property type="match status" value="1"/>
</dbReference>
<dbReference type="Proteomes" id="UP000182466">
    <property type="component" value="Unassembled WGS sequence"/>
</dbReference>
<sequence length="303" mass="33437">MQNKPSSLGIRHLRYALAVADAGGFRAAAEMLNIAQPAISKTVRDTEEDMGFEIFVRGTKTVEISENGKRFLDDARQTVAQFERTIRASRRNGVGDRGHIIIGYSALATSTQLSDGLETFQALYPGVQVEMHVMSTDTMMRNIKTGAIDLGFLMAHDTVRDPGISQRVVWTSPIGLVAPHDAADMTLDALRAAPFIMGVRENWRAYRALLDDAFEQSGFTPIVEDEAWDIHVILQRVADGRGYTFHPITAESAMPRALRIMPLEELDAELSIAIAWSAAADTSLLRLFRAQYASQASVTDRQP</sequence>
<evidence type="ECO:0000259" key="5">
    <source>
        <dbReference type="PROSITE" id="PS50931"/>
    </source>
</evidence>
<evidence type="ECO:0000256" key="4">
    <source>
        <dbReference type="ARBA" id="ARBA00023163"/>
    </source>
</evidence>
<dbReference type="AlphaFoldDB" id="A0A1I7DJF0"/>